<feature type="transmembrane region" description="Helical" evidence="1">
    <location>
        <begin position="12"/>
        <end position="28"/>
    </location>
</feature>
<keyword evidence="1" id="KW-0472">Membrane</keyword>
<evidence type="ECO:0000256" key="1">
    <source>
        <dbReference type="SAM" id="Phobius"/>
    </source>
</evidence>
<evidence type="ECO:0000313" key="3">
    <source>
        <dbReference type="Proteomes" id="UP000198415"/>
    </source>
</evidence>
<organism evidence="2 3">
    <name type="scientific">Actinoplanes regularis</name>
    <dbReference type="NCBI Taxonomy" id="52697"/>
    <lineage>
        <taxon>Bacteria</taxon>
        <taxon>Bacillati</taxon>
        <taxon>Actinomycetota</taxon>
        <taxon>Actinomycetes</taxon>
        <taxon>Micromonosporales</taxon>
        <taxon>Micromonosporaceae</taxon>
        <taxon>Actinoplanes</taxon>
    </lineage>
</organism>
<protein>
    <submittedName>
        <fullName evidence="2">Uncharacterized protein</fullName>
    </submittedName>
</protein>
<evidence type="ECO:0000313" key="2">
    <source>
        <dbReference type="EMBL" id="SNS48330.1"/>
    </source>
</evidence>
<reference evidence="2 3" key="1">
    <citation type="submission" date="2017-06" db="EMBL/GenBank/DDBJ databases">
        <authorList>
            <person name="Kim H.J."/>
            <person name="Triplett B.A."/>
        </authorList>
    </citation>
    <scope>NUCLEOTIDE SEQUENCE [LARGE SCALE GENOMIC DNA]</scope>
    <source>
        <strain evidence="2 3">DSM 43151</strain>
    </source>
</reference>
<dbReference type="AlphaFoldDB" id="A0A239EU86"/>
<proteinExistence type="predicted"/>
<sequence length="185" mass="19564">MSSTPVTVRRIALVAPVLLLLYGILRFADGLDGDRGNGPLWTIGHLAFFVGMVLFGWLMLALRGMVPQPGRLAAIATVTGLAGVLCFLWVIAGDLSDGFREAAPLPAALEFVGPMLFPVGMLTLFGLLVAARRLPVWTPLLFGAAITAITVNLNLLPFAALAVLAALSPLRRLTQPRPGLTAARN</sequence>
<dbReference type="EMBL" id="FZNR01000016">
    <property type="protein sequence ID" value="SNS48330.1"/>
    <property type="molecule type" value="Genomic_DNA"/>
</dbReference>
<dbReference type="OrthoDB" id="3539663at2"/>
<keyword evidence="3" id="KW-1185">Reference proteome</keyword>
<gene>
    <name evidence="2" type="ORF">SAMN06264365_116119</name>
</gene>
<feature type="transmembrane region" description="Helical" evidence="1">
    <location>
        <begin position="40"/>
        <end position="60"/>
    </location>
</feature>
<name>A0A239EU86_9ACTN</name>
<keyword evidence="1" id="KW-1133">Transmembrane helix</keyword>
<accession>A0A239EU86</accession>
<dbReference type="Proteomes" id="UP000198415">
    <property type="component" value="Unassembled WGS sequence"/>
</dbReference>
<dbReference type="RefSeq" id="WP_089297050.1">
    <property type="nucleotide sequence ID" value="NZ_BOMU01000079.1"/>
</dbReference>
<feature type="transmembrane region" description="Helical" evidence="1">
    <location>
        <begin position="111"/>
        <end position="131"/>
    </location>
</feature>
<feature type="transmembrane region" description="Helical" evidence="1">
    <location>
        <begin position="72"/>
        <end position="91"/>
    </location>
</feature>
<feature type="transmembrane region" description="Helical" evidence="1">
    <location>
        <begin position="140"/>
        <end position="167"/>
    </location>
</feature>
<keyword evidence="1" id="KW-0812">Transmembrane</keyword>